<dbReference type="AlphaFoldDB" id="A0A0U1DNC9"/>
<dbReference type="Pfam" id="PF10739">
    <property type="entry name" value="DUF2550"/>
    <property type="match status" value="1"/>
</dbReference>
<gene>
    <name evidence="1" type="ORF">BN970_04146</name>
</gene>
<name>A0A0U1DNC9_9MYCO</name>
<dbReference type="Proteomes" id="UP000182227">
    <property type="component" value="Unassembled WGS sequence"/>
</dbReference>
<sequence length="53" mass="5584">MSAPMIVMVALVCVLAVLAGALSYRLWKLRQVGGTAAILRDFPADGGSGWRHG</sequence>
<protein>
    <submittedName>
        <fullName evidence="1">Uncharacterized protein</fullName>
    </submittedName>
</protein>
<accession>A0A0U1DNC9</accession>
<organism evidence="1 2">
    <name type="scientific">Mycolicibacterium conceptionense</name>
    <dbReference type="NCBI Taxonomy" id="451644"/>
    <lineage>
        <taxon>Bacteria</taxon>
        <taxon>Bacillati</taxon>
        <taxon>Actinomycetota</taxon>
        <taxon>Actinomycetes</taxon>
        <taxon>Mycobacteriales</taxon>
        <taxon>Mycobacteriaceae</taxon>
        <taxon>Mycolicibacterium</taxon>
    </lineage>
</organism>
<evidence type="ECO:0000313" key="2">
    <source>
        <dbReference type="Proteomes" id="UP000182227"/>
    </source>
</evidence>
<evidence type="ECO:0000313" key="1">
    <source>
        <dbReference type="EMBL" id="CQD18674.1"/>
    </source>
</evidence>
<dbReference type="InterPro" id="IPR019675">
    <property type="entry name" value="DUF2550"/>
</dbReference>
<proteinExistence type="predicted"/>
<reference evidence="1 2" key="1">
    <citation type="submission" date="2015-03" db="EMBL/GenBank/DDBJ databases">
        <authorList>
            <person name="Murphy D."/>
        </authorList>
    </citation>
    <scope>NUCLEOTIDE SEQUENCE [LARGE SCALE GENOMIC DNA]</scope>
    <source>
        <strain evidence="1 2">D16</strain>
    </source>
</reference>
<dbReference type="EMBL" id="CTEF01000003">
    <property type="protein sequence ID" value="CQD18674.1"/>
    <property type="molecule type" value="Genomic_DNA"/>
</dbReference>